<keyword evidence="13" id="KW-1185">Reference proteome</keyword>
<feature type="transmembrane region" description="Helical" evidence="10">
    <location>
        <begin position="304"/>
        <end position="322"/>
    </location>
</feature>
<dbReference type="CDD" id="cd06582">
    <property type="entry name" value="TM_PBP1_LivH_like"/>
    <property type="match status" value="1"/>
</dbReference>
<comment type="subcellular location">
    <subcellularLocation>
        <location evidence="1">Cell membrane</location>
        <topology evidence="1">Multi-pass membrane protein</topology>
    </subcellularLocation>
</comment>
<reference evidence="13" key="1">
    <citation type="journal article" date="2019" name="Int. J. Syst. Evol. Microbiol.">
        <title>The Global Catalogue of Microorganisms (GCM) 10K type strain sequencing project: providing services to taxonomists for standard genome sequencing and annotation.</title>
        <authorList>
            <consortium name="The Broad Institute Genomics Platform"/>
            <consortium name="The Broad Institute Genome Sequencing Center for Infectious Disease"/>
            <person name="Wu L."/>
            <person name="Ma J."/>
        </authorList>
    </citation>
    <scope>NUCLEOTIDE SEQUENCE [LARGE SCALE GENOMIC DNA]</scope>
    <source>
        <strain evidence="13">JCM 17906</strain>
    </source>
</reference>
<evidence type="ECO:0000256" key="1">
    <source>
        <dbReference type="ARBA" id="ARBA00004651"/>
    </source>
</evidence>
<feature type="transmembrane region" description="Helical" evidence="10">
    <location>
        <begin position="259"/>
        <end position="279"/>
    </location>
</feature>
<dbReference type="InterPro" id="IPR032823">
    <property type="entry name" value="BCA_ABC_TP_C"/>
</dbReference>
<feature type="transmembrane region" description="Helical" evidence="10">
    <location>
        <begin position="90"/>
        <end position="112"/>
    </location>
</feature>
<dbReference type="Pfam" id="PF00005">
    <property type="entry name" value="ABC_tran"/>
    <property type="match status" value="1"/>
</dbReference>
<name>A0ABP8RP56_9PSEU</name>
<feature type="transmembrane region" description="Helical" evidence="10">
    <location>
        <begin position="406"/>
        <end position="425"/>
    </location>
</feature>
<feature type="transmembrane region" description="Helical" evidence="10">
    <location>
        <begin position="34"/>
        <end position="51"/>
    </location>
</feature>
<evidence type="ECO:0000256" key="3">
    <source>
        <dbReference type="ARBA" id="ARBA00022475"/>
    </source>
</evidence>
<dbReference type="Gene3D" id="3.40.50.300">
    <property type="entry name" value="P-loop containing nucleotide triphosphate hydrolases"/>
    <property type="match status" value="1"/>
</dbReference>
<dbReference type="PANTHER" id="PTHR45772:SF1">
    <property type="entry name" value="ABC TRANSPORTER ATP-BINDING PROTEIN"/>
    <property type="match status" value="1"/>
</dbReference>
<dbReference type="Pfam" id="PF12399">
    <property type="entry name" value="BCA_ABC_TP_C"/>
    <property type="match status" value="1"/>
</dbReference>
<evidence type="ECO:0000313" key="12">
    <source>
        <dbReference type="EMBL" id="GAA4544086.1"/>
    </source>
</evidence>
<feature type="transmembrane region" description="Helical" evidence="10">
    <location>
        <begin position="223"/>
        <end position="247"/>
    </location>
</feature>
<proteinExistence type="predicted"/>
<feature type="transmembrane region" description="Helical" evidence="10">
    <location>
        <begin position="143"/>
        <end position="160"/>
    </location>
</feature>
<feature type="transmembrane region" description="Helical" evidence="10">
    <location>
        <begin position="501"/>
        <end position="520"/>
    </location>
</feature>
<evidence type="ECO:0000256" key="5">
    <source>
        <dbReference type="ARBA" id="ARBA00022741"/>
    </source>
</evidence>
<dbReference type="InterPro" id="IPR001851">
    <property type="entry name" value="ABC_transp_permease"/>
</dbReference>
<keyword evidence="7 10" id="KW-1133">Transmembrane helix</keyword>
<keyword evidence="2" id="KW-0813">Transport</keyword>
<dbReference type="RefSeq" id="WP_345415440.1">
    <property type="nucleotide sequence ID" value="NZ_BAABGT010000029.1"/>
</dbReference>
<keyword evidence="5" id="KW-0547">Nucleotide-binding</keyword>
<comment type="caution">
    <text evidence="12">The sequence shown here is derived from an EMBL/GenBank/DDBJ whole genome shotgun (WGS) entry which is preliminary data.</text>
</comment>
<keyword evidence="6" id="KW-0067">ATP-binding</keyword>
<feature type="transmembrane region" description="Helical" evidence="10">
    <location>
        <begin position="6"/>
        <end position="27"/>
    </location>
</feature>
<feature type="transmembrane region" description="Helical" evidence="10">
    <location>
        <begin position="452"/>
        <end position="470"/>
    </location>
</feature>
<feature type="transmembrane region" description="Helical" evidence="10">
    <location>
        <begin position="63"/>
        <end position="83"/>
    </location>
</feature>
<evidence type="ECO:0000256" key="9">
    <source>
        <dbReference type="SAM" id="MobiDB-lite"/>
    </source>
</evidence>
<keyword evidence="8 10" id="KW-0472">Membrane</keyword>
<protein>
    <submittedName>
        <fullName evidence="12">Branched-chain amino acid ABC transporter permease/ATP-binding protein</fullName>
    </submittedName>
</protein>
<feature type="transmembrane region" description="Helical" evidence="10">
    <location>
        <begin position="191"/>
        <end position="211"/>
    </location>
</feature>
<dbReference type="PANTHER" id="PTHR45772">
    <property type="entry name" value="CONSERVED COMPONENT OF ABC TRANSPORTER FOR NATURAL AMINO ACIDS-RELATED"/>
    <property type="match status" value="1"/>
</dbReference>
<feature type="transmembrane region" description="Helical" evidence="10">
    <location>
        <begin position="379"/>
        <end position="399"/>
    </location>
</feature>
<evidence type="ECO:0000256" key="7">
    <source>
        <dbReference type="ARBA" id="ARBA00022989"/>
    </source>
</evidence>
<feature type="transmembrane region" description="Helical" evidence="10">
    <location>
        <begin position="577"/>
        <end position="594"/>
    </location>
</feature>
<dbReference type="SUPFAM" id="SSF52540">
    <property type="entry name" value="P-loop containing nucleoside triphosphate hydrolases"/>
    <property type="match status" value="1"/>
</dbReference>
<evidence type="ECO:0000259" key="11">
    <source>
        <dbReference type="PROSITE" id="PS50893"/>
    </source>
</evidence>
<dbReference type="SMART" id="SM00382">
    <property type="entry name" value="AAA"/>
    <property type="match status" value="1"/>
</dbReference>
<dbReference type="InterPro" id="IPR003439">
    <property type="entry name" value="ABC_transporter-like_ATP-bd"/>
</dbReference>
<dbReference type="Pfam" id="PF02653">
    <property type="entry name" value="BPD_transp_2"/>
    <property type="match status" value="2"/>
</dbReference>
<gene>
    <name evidence="12" type="ORF">GCM10023175_21650</name>
</gene>
<dbReference type="CDD" id="cd06581">
    <property type="entry name" value="TM_PBP1_LivM_like"/>
    <property type="match status" value="1"/>
</dbReference>
<dbReference type="InterPro" id="IPR051120">
    <property type="entry name" value="ABC_AA/LPS_Transport"/>
</dbReference>
<keyword evidence="3" id="KW-1003">Cell membrane</keyword>
<evidence type="ECO:0000256" key="8">
    <source>
        <dbReference type="ARBA" id="ARBA00023136"/>
    </source>
</evidence>
<evidence type="ECO:0000256" key="6">
    <source>
        <dbReference type="ARBA" id="ARBA00022840"/>
    </source>
</evidence>
<evidence type="ECO:0000256" key="2">
    <source>
        <dbReference type="ARBA" id="ARBA00022448"/>
    </source>
</evidence>
<dbReference type="InterPro" id="IPR027417">
    <property type="entry name" value="P-loop_NTPase"/>
</dbReference>
<sequence length="919" mass="95596">MTNFLAILIQALGPGAMLGLLALGLVLVYRSTGVLNLAHGAQAALGGYIYWDLSSNAGLPGLLALLIAVLASGVVGVLIQVLVMRPLRGAAPLTLLIGSIGVLIVIQTGLLLRYGSTPRSAQSVLPNGLIEIFDGQSVGIDRLLLLVIGIVVAAGLWALYSFSLFGSTTSAVAENPVAAATLGHASDRIAVGNWFLGGALAGLAGGLLAPISGLDLVTMNGLIVPALGAALAGGLISFPLTIVGALIIQIAQSISTSYIDFRGVGAASTFVIVVAMLLLRGESIPDRGYVGSRMPTLGTGVLSWRWMTFWAVVAGAIIWVLRPAAWTDAILTSMLIAIVMLSIVVITGYAGQVSLAQFGLAGCGAVFATELTSRADVPFLLVLLIAAVCTVPIGVVLALGAMRMRGASLAVITLAFNVVLFATAFSDGDVKSIPSPTIFGVDFGSLVYPERYLSLVIVVFILLGIAVANLRRSSTGRRLVAVRGNERAAAAIGIRVGRTKAIAFGVASAIAAVGGVLFAFRSPAVTYTSFGSLASIDQLAWTVVGGLGYVAGPLIGMVFATGGVGTQLADVVYDDQFTWLPMIGGLALIVTMVANQDGLSSVIAGQVAHVRALLSRVLPFLRERPAAAAGGAARVRRTAPTPVTGAPAPSRRREGVSSLRLEDVSVSFGGVKAMQHVSLEVTPGTVHGLIGPNGAGKSTLLDVVSGFVPSHTGTVHLGDRRIDRMPVWKRAHEGIGRSFQSLELFPDLTVRDNLRVAAEAGRSDNVLRDLVFPRRTELNVAALDAVRFLQLEDELDQRIDSLSYGRRRIVAIARTLASDADVIMLDEPASGLDEVERQELSAAVRAMADVHGRAVLLIEHDVDLVMATSDVVTALDFGTVIASGAPAHVRSHPEVIASYLGAVSDEEAVIAVTHKTQEV</sequence>
<accession>A0ABP8RP56</accession>
<dbReference type="EMBL" id="BAABGT010000029">
    <property type="protein sequence ID" value="GAA4544086.1"/>
    <property type="molecule type" value="Genomic_DNA"/>
</dbReference>
<evidence type="ECO:0000313" key="13">
    <source>
        <dbReference type="Proteomes" id="UP001501598"/>
    </source>
</evidence>
<feature type="compositionally biased region" description="Low complexity" evidence="9">
    <location>
        <begin position="631"/>
        <end position="649"/>
    </location>
</feature>
<dbReference type="CDD" id="cd03219">
    <property type="entry name" value="ABC_Mj1267_LivG_branched"/>
    <property type="match status" value="1"/>
</dbReference>
<organism evidence="12 13">
    <name type="scientific">Pseudonocardia xishanensis</name>
    <dbReference type="NCBI Taxonomy" id="630995"/>
    <lineage>
        <taxon>Bacteria</taxon>
        <taxon>Bacillati</taxon>
        <taxon>Actinomycetota</taxon>
        <taxon>Actinomycetes</taxon>
        <taxon>Pseudonocardiales</taxon>
        <taxon>Pseudonocardiaceae</taxon>
        <taxon>Pseudonocardia</taxon>
    </lineage>
</organism>
<evidence type="ECO:0000256" key="4">
    <source>
        <dbReference type="ARBA" id="ARBA00022692"/>
    </source>
</evidence>
<feature type="domain" description="ABC transporter" evidence="11">
    <location>
        <begin position="659"/>
        <end position="902"/>
    </location>
</feature>
<feature type="transmembrane region" description="Helical" evidence="10">
    <location>
        <begin position="329"/>
        <end position="350"/>
    </location>
</feature>
<dbReference type="PROSITE" id="PS50893">
    <property type="entry name" value="ABC_TRANSPORTER_2"/>
    <property type="match status" value="1"/>
</dbReference>
<dbReference type="InterPro" id="IPR043428">
    <property type="entry name" value="LivM-like"/>
</dbReference>
<dbReference type="InterPro" id="IPR003593">
    <property type="entry name" value="AAA+_ATPase"/>
</dbReference>
<keyword evidence="4 10" id="KW-0812">Transmembrane</keyword>
<evidence type="ECO:0000256" key="10">
    <source>
        <dbReference type="SAM" id="Phobius"/>
    </source>
</evidence>
<feature type="region of interest" description="Disordered" evidence="9">
    <location>
        <begin position="631"/>
        <end position="657"/>
    </location>
</feature>
<dbReference type="Proteomes" id="UP001501598">
    <property type="component" value="Unassembled WGS sequence"/>
</dbReference>
<feature type="transmembrane region" description="Helical" evidence="10">
    <location>
        <begin position="540"/>
        <end position="565"/>
    </location>
</feature>